<evidence type="ECO:0000313" key="3">
    <source>
        <dbReference type="Proteomes" id="UP000218542"/>
    </source>
</evidence>
<proteinExistence type="predicted"/>
<dbReference type="Gene3D" id="2.180.10.10">
    <property type="entry name" value="RHS repeat-associated core"/>
    <property type="match status" value="1"/>
</dbReference>
<dbReference type="NCBIfam" id="TIGR03696">
    <property type="entry name" value="Rhs_assc_core"/>
    <property type="match status" value="1"/>
</dbReference>
<dbReference type="InterPro" id="IPR045351">
    <property type="entry name" value="DUF6531"/>
</dbReference>
<comment type="caution">
    <text evidence="2">The sequence shown here is derived from an EMBL/GenBank/DDBJ whole genome shotgun (WGS) entry which is preliminary data.</text>
</comment>
<keyword evidence="3" id="KW-1185">Reference proteome</keyword>
<dbReference type="EMBL" id="BAOS01000014">
    <property type="protein sequence ID" value="GAX60814.1"/>
    <property type="molecule type" value="Genomic_DNA"/>
</dbReference>
<dbReference type="Proteomes" id="UP000218542">
    <property type="component" value="Unassembled WGS sequence"/>
</dbReference>
<dbReference type="InterPro" id="IPR022385">
    <property type="entry name" value="Rhs_assc_core"/>
</dbReference>
<evidence type="ECO:0000313" key="2">
    <source>
        <dbReference type="EMBL" id="GAX60814.1"/>
    </source>
</evidence>
<protein>
    <recommendedName>
        <fullName evidence="1">DUF6531 domain-containing protein</fullName>
    </recommendedName>
</protein>
<name>A0A286TY72_9BACT</name>
<dbReference type="Pfam" id="PF20148">
    <property type="entry name" value="DUF6531"/>
    <property type="match status" value="1"/>
</dbReference>
<evidence type="ECO:0000259" key="1">
    <source>
        <dbReference type="Pfam" id="PF20148"/>
    </source>
</evidence>
<dbReference type="AlphaFoldDB" id="A0A286TY72"/>
<dbReference type="RefSeq" id="WP_203415414.1">
    <property type="nucleotide sequence ID" value="NZ_BAOS01000014.1"/>
</dbReference>
<gene>
    <name evidence="2" type="ORF">SCALIN_C14_0080</name>
</gene>
<accession>A0A286TY72</accession>
<sequence>MTWTDIPSTHIASLRIEHVGIDHTLEIPAIGAKRLTITYASGDNHPELRLEGALIASGTPTTLGNKYDMIIYIDHPYATNGGTYIDESSTYDNESGATYAIISNYGGASNGLLDKRQKLLSKQLYLGEPDTAEHVLGESLNVMGLTWMKQVSLTDRVLSELAGTVVIRHHNVGRMAQEAGYYIDIKTTTVSILSRRNTLEGDSDREAHFFISGSLASSFEHCVLEQKLGSDHPGVSTIKLLNATNIQGKKVFYANSSNFASVQSQIVNYSAGQIVELQSLVNAGRKIILPGDGKLNIGFGTWEGTGYISKWKNGLNLSIGMIISGDYAGGFNAVPGNVYNYYPELVESYEGDGIDLSQSGYLSNPTSIEPVDLATGAYLFDHTDISSGGQAPTGLSFRRSYNSALNLQDSVLVYGWTHNYDMRINQVNNGDPGLGLRLPVDASPAIVELFISLDLLKNRDDLQGWMAMSLSHKWLVDQMIDNVQNVRICAKILSYVERVDGGYTPPPRVTTRYYDSETGRFISEDPIGFAGGDLNLYAYVQNNPVILIDPSGLIPPRRIHDFGTTDLNFGYLASHEFLSNLSFGAGAAISGVIPGGQPLMPVFLGVSATAQSFVYWTVYWAGLSPHSVLLACPASCLMD</sequence>
<feature type="domain" description="DUF6531" evidence="1">
    <location>
        <begin position="369"/>
        <end position="427"/>
    </location>
</feature>
<reference evidence="3" key="1">
    <citation type="journal article" date="2017" name="Environ. Microbiol. Rep.">
        <title>Genetic Diversity of Marine Anaerobic Ammonium-Oxidizing Bacteria as Revealed by Genomic and Proteomic Analyses of 'Candidatus Scalindua japonica'.</title>
        <authorList>
            <person name="Oshiki M."/>
            <person name="Mizuto K."/>
            <person name="Kimura Z."/>
            <person name="Kindaichi T."/>
            <person name="Satoh H."/>
            <person name="Okabe S."/>
        </authorList>
    </citation>
    <scope>NUCLEOTIDE SEQUENCE [LARGE SCALE GENOMIC DNA]</scope>
    <source>
        <strain evidence="3">husup-a2</strain>
    </source>
</reference>
<organism evidence="2 3">
    <name type="scientific">Candidatus Scalindua japonica</name>
    <dbReference type="NCBI Taxonomy" id="1284222"/>
    <lineage>
        <taxon>Bacteria</taxon>
        <taxon>Pseudomonadati</taxon>
        <taxon>Planctomycetota</taxon>
        <taxon>Candidatus Brocadiia</taxon>
        <taxon>Candidatus Brocadiales</taxon>
        <taxon>Candidatus Scalinduaceae</taxon>
        <taxon>Candidatus Scalindua</taxon>
    </lineage>
</organism>